<dbReference type="PANTHER" id="PTHR13800">
    <property type="entry name" value="TRANSIENT RECEPTOR POTENTIAL CATION CHANNEL, SUBFAMILY M, MEMBER 6"/>
    <property type="match status" value="1"/>
</dbReference>
<gene>
    <name evidence="3" type="ORF">OVA965_LOCUS8428</name>
    <name evidence="4" type="ORF">TMI583_LOCUS8424</name>
</gene>
<dbReference type="EMBL" id="CAJOBA010002840">
    <property type="protein sequence ID" value="CAF3661368.1"/>
    <property type="molecule type" value="Genomic_DNA"/>
</dbReference>
<protein>
    <recommendedName>
        <fullName evidence="2">TRPM SLOG domain-containing protein</fullName>
    </recommendedName>
</protein>
<dbReference type="EMBL" id="CAJNOK010002839">
    <property type="protein sequence ID" value="CAF0877088.1"/>
    <property type="molecule type" value="Genomic_DNA"/>
</dbReference>
<evidence type="ECO:0000256" key="1">
    <source>
        <dbReference type="SAM" id="MobiDB-lite"/>
    </source>
</evidence>
<sequence>MEPKTEGTQELEPHHTQFILFDDGTLNPSGVGEFGMKLAREISSTHRTIPLLAILVAGRIHTLKIFFDICEKIPVVIIDVAIAAESKKFLHEETCHFLLTNIWYDRIEQSRRKYWFYFDLITLNIPYSIRTIQKPRNSNTKMKNSDCTHRDETEHQRNPRLEPNGIDYPKNFDNSSTGLQCWIDFHNSPIAKYNYNWVTDKRSNSDSPVLPTILRSKYTSYPERHIGENLYTVRDIFAKHFKKSHCRKVADSIRKRMKN</sequence>
<dbReference type="InterPro" id="IPR050927">
    <property type="entry name" value="TRPM"/>
</dbReference>
<dbReference type="AlphaFoldDB" id="A0A8S2D4I2"/>
<accession>A0A8S2D4I2</accession>
<feature type="compositionally biased region" description="Basic and acidic residues" evidence="1">
    <location>
        <begin position="143"/>
        <end position="160"/>
    </location>
</feature>
<evidence type="ECO:0000313" key="3">
    <source>
        <dbReference type="EMBL" id="CAF0877088.1"/>
    </source>
</evidence>
<proteinExistence type="predicted"/>
<dbReference type="GO" id="GO:0005886">
    <property type="term" value="C:plasma membrane"/>
    <property type="evidence" value="ECO:0007669"/>
    <property type="project" value="TreeGrafter"/>
</dbReference>
<reference evidence="3" key="1">
    <citation type="submission" date="2021-02" db="EMBL/GenBank/DDBJ databases">
        <authorList>
            <person name="Nowell W R."/>
        </authorList>
    </citation>
    <scope>NUCLEOTIDE SEQUENCE</scope>
</reference>
<evidence type="ECO:0000313" key="5">
    <source>
        <dbReference type="Proteomes" id="UP000677228"/>
    </source>
</evidence>
<dbReference type="GO" id="GO:0005261">
    <property type="term" value="F:monoatomic cation channel activity"/>
    <property type="evidence" value="ECO:0007669"/>
    <property type="project" value="TreeGrafter"/>
</dbReference>
<dbReference type="InterPro" id="IPR041491">
    <property type="entry name" value="TRPM_SLOG"/>
</dbReference>
<evidence type="ECO:0000259" key="2">
    <source>
        <dbReference type="Pfam" id="PF18139"/>
    </source>
</evidence>
<name>A0A8S2D4I2_9BILA</name>
<organism evidence="3 5">
    <name type="scientific">Didymodactylos carnosus</name>
    <dbReference type="NCBI Taxonomy" id="1234261"/>
    <lineage>
        <taxon>Eukaryota</taxon>
        <taxon>Metazoa</taxon>
        <taxon>Spiralia</taxon>
        <taxon>Gnathifera</taxon>
        <taxon>Rotifera</taxon>
        <taxon>Eurotatoria</taxon>
        <taxon>Bdelloidea</taxon>
        <taxon>Philodinida</taxon>
        <taxon>Philodinidae</taxon>
        <taxon>Didymodactylos</taxon>
    </lineage>
</organism>
<comment type="caution">
    <text evidence="3">The sequence shown here is derived from an EMBL/GenBank/DDBJ whole genome shotgun (WGS) entry which is preliminary data.</text>
</comment>
<dbReference type="Proteomes" id="UP000677228">
    <property type="component" value="Unassembled WGS sequence"/>
</dbReference>
<feature type="region of interest" description="Disordered" evidence="1">
    <location>
        <begin position="137"/>
        <end position="167"/>
    </location>
</feature>
<dbReference type="Proteomes" id="UP000682733">
    <property type="component" value="Unassembled WGS sequence"/>
</dbReference>
<evidence type="ECO:0000313" key="4">
    <source>
        <dbReference type="EMBL" id="CAF3661368.1"/>
    </source>
</evidence>
<dbReference type="PANTHER" id="PTHR13800:SF1">
    <property type="entry name" value="TRANSIENT RECEPTOR POTENTIAL CATION CHANNEL TRPM"/>
    <property type="match status" value="1"/>
</dbReference>
<feature type="domain" description="TRPM SLOG" evidence="2">
    <location>
        <begin position="6"/>
        <end position="80"/>
    </location>
</feature>
<dbReference type="Pfam" id="PF18139">
    <property type="entry name" value="LSDAT_euk"/>
    <property type="match status" value="1"/>
</dbReference>
<dbReference type="GO" id="GO:0030001">
    <property type="term" value="P:metal ion transport"/>
    <property type="evidence" value="ECO:0007669"/>
    <property type="project" value="TreeGrafter"/>
</dbReference>